<dbReference type="AlphaFoldDB" id="A0A7W6RFG4"/>
<sequence>MSSIFTPLTVGVVVVGILVGMASPVAAPCLESDATSDRAAAMKAVYRLPVTFGFAAPTLARAAVCDAALIDLAVGTPVPVGAAPCLRAYVLEPAAGGPVMAMPAPETCEALLPALAIGVPVPLGVGVPCVESYILTGREQLAIR</sequence>
<reference evidence="1 2" key="1">
    <citation type="submission" date="2020-08" db="EMBL/GenBank/DDBJ databases">
        <title>Genome sequencing of Purple Non-Sulfur Bacteria from various extreme environments.</title>
        <authorList>
            <person name="Mayer M."/>
        </authorList>
    </citation>
    <scope>NUCLEOTIDE SEQUENCE [LARGE SCALE GENOMIC DNA]</scope>
    <source>
        <strain evidence="1 2">JA131</strain>
    </source>
</reference>
<dbReference type="RefSeq" id="WP_184045862.1">
    <property type="nucleotide sequence ID" value="NZ_JACIGK010000019.1"/>
</dbReference>
<keyword evidence="2" id="KW-1185">Reference proteome</keyword>
<name>A0A7W6RFG4_9PROT</name>
<organism evidence="1 2">
    <name type="scientific">Roseospira visakhapatnamensis</name>
    <dbReference type="NCBI Taxonomy" id="390880"/>
    <lineage>
        <taxon>Bacteria</taxon>
        <taxon>Pseudomonadati</taxon>
        <taxon>Pseudomonadota</taxon>
        <taxon>Alphaproteobacteria</taxon>
        <taxon>Rhodospirillales</taxon>
        <taxon>Rhodospirillaceae</taxon>
        <taxon>Roseospira</taxon>
    </lineage>
</organism>
<accession>A0A7W6RFG4</accession>
<evidence type="ECO:0000313" key="2">
    <source>
        <dbReference type="Proteomes" id="UP000554286"/>
    </source>
</evidence>
<comment type="caution">
    <text evidence="1">The sequence shown here is derived from an EMBL/GenBank/DDBJ whole genome shotgun (WGS) entry which is preliminary data.</text>
</comment>
<proteinExistence type="predicted"/>
<dbReference type="EMBL" id="JACIGK010000019">
    <property type="protein sequence ID" value="MBB4266953.1"/>
    <property type="molecule type" value="Genomic_DNA"/>
</dbReference>
<evidence type="ECO:0000313" key="1">
    <source>
        <dbReference type="EMBL" id="MBB4266953.1"/>
    </source>
</evidence>
<dbReference type="Proteomes" id="UP000554286">
    <property type="component" value="Unassembled WGS sequence"/>
</dbReference>
<protein>
    <submittedName>
        <fullName evidence="1">Uncharacterized protein</fullName>
    </submittedName>
</protein>
<gene>
    <name evidence="1" type="ORF">GGD89_002589</name>
</gene>